<sequence length="391" mass="43356">MEDRSGQIWAVAIIFLIITWLTLSLRVWVRAGMLRCWGLDDWSMLVTQILYTMYLASQITGLTYGTGRHHRDLEPENVRKALRCWWFCEIFYVLASTWLKQAVGVFLLRVAAKKTHIFILRGMMIASAFFGTLYFLVVLLQCRPISTFWNESPGADKCIPARIIIGLTYTAGCLNAIADWTFGILPIFIVRDLRMSKKAKILVAGLLAFAAIGSTATVVRIPFTSTLGETEDFLWTTTEMAIWSTVEPGIGISAGCIATLRPLFQIIFHRVGLSNSSRPGSSMRLGSRRPDLGYRGHRSRDVENPPRSNGMVGTVTTITSQKGGAPQVGGGSWEERMGREGSEDEIVGKTGAGGIGKSVFVMYEEERRNSTRDGAMEGASEAWDPIKQPKV</sequence>
<dbReference type="OMA" id="FCEIFYT"/>
<comment type="subcellular location">
    <subcellularLocation>
        <location evidence="1">Membrane</location>
        <topology evidence="1">Multi-pass membrane protein</topology>
    </subcellularLocation>
</comment>
<evidence type="ECO:0000256" key="7">
    <source>
        <dbReference type="SAM" id="Phobius"/>
    </source>
</evidence>
<accession>R7Z0E9</accession>
<dbReference type="PANTHER" id="PTHR33048">
    <property type="entry name" value="PTH11-LIKE INTEGRAL MEMBRANE PROTEIN (AFU_ORTHOLOGUE AFUA_5G11245)"/>
    <property type="match status" value="1"/>
</dbReference>
<dbReference type="eggNOG" id="ENOG502R8GX">
    <property type="taxonomic scope" value="Eukaryota"/>
</dbReference>
<reference evidence="10" key="1">
    <citation type="submission" date="2012-06" db="EMBL/GenBank/DDBJ databases">
        <title>The genome sequence of Coniosporium apollinis CBS 100218.</title>
        <authorList>
            <consortium name="The Broad Institute Genome Sequencing Platform"/>
            <person name="Cuomo C."/>
            <person name="Gorbushina A."/>
            <person name="Noack S."/>
            <person name="Walker B."/>
            <person name="Young S.K."/>
            <person name="Zeng Q."/>
            <person name="Gargeya S."/>
            <person name="Fitzgerald M."/>
            <person name="Haas B."/>
            <person name="Abouelleil A."/>
            <person name="Alvarado L."/>
            <person name="Arachchi H.M."/>
            <person name="Berlin A.M."/>
            <person name="Chapman S.B."/>
            <person name="Goldberg J."/>
            <person name="Griggs A."/>
            <person name="Gujja S."/>
            <person name="Hansen M."/>
            <person name="Howarth C."/>
            <person name="Imamovic A."/>
            <person name="Larimer J."/>
            <person name="McCowan C."/>
            <person name="Montmayeur A."/>
            <person name="Murphy C."/>
            <person name="Neiman D."/>
            <person name="Pearson M."/>
            <person name="Priest M."/>
            <person name="Roberts A."/>
            <person name="Saif S."/>
            <person name="Shea T."/>
            <person name="Sisk P."/>
            <person name="Sykes S."/>
            <person name="Wortman J."/>
            <person name="Nusbaum C."/>
            <person name="Birren B."/>
        </authorList>
    </citation>
    <scope>NUCLEOTIDE SEQUENCE [LARGE SCALE GENOMIC DNA]</scope>
    <source>
        <strain evidence="10">CBS 100218</strain>
    </source>
</reference>
<feature type="region of interest" description="Disordered" evidence="6">
    <location>
        <begin position="277"/>
        <end position="351"/>
    </location>
</feature>
<feature type="transmembrane region" description="Helical" evidence="7">
    <location>
        <begin position="120"/>
        <end position="141"/>
    </location>
</feature>
<dbReference type="Pfam" id="PF20684">
    <property type="entry name" value="Fung_rhodopsin"/>
    <property type="match status" value="1"/>
</dbReference>
<evidence type="ECO:0000259" key="8">
    <source>
        <dbReference type="Pfam" id="PF20684"/>
    </source>
</evidence>
<organism evidence="9 10">
    <name type="scientific">Coniosporium apollinis (strain CBS 100218)</name>
    <name type="common">Rock-inhabiting black yeast</name>
    <dbReference type="NCBI Taxonomy" id="1168221"/>
    <lineage>
        <taxon>Eukaryota</taxon>
        <taxon>Fungi</taxon>
        <taxon>Dikarya</taxon>
        <taxon>Ascomycota</taxon>
        <taxon>Pezizomycotina</taxon>
        <taxon>Dothideomycetes</taxon>
        <taxon>Dothideomycetes incertae sedis</taxon>
        <taxon>Coniosporium</taxon>
    </lineage>
</organism>
<dbReference type="AlphaFoldDB" id="R7Z0E9"/>
<evidence type="ECO:0000313" key="9">
    <source>
        <dbReference type="EMBL" id="EON67558.1"/>
    </source>
</evidence>
<evidence type="ECO:0000256" key="5">
    <source>
        <dbReference type="ARBA" id="ARBA00038359"/>
    </source>
</evidence>
<evidence type="ECO:0000256" key="4">
    <source>
        <dbReference type="ARBA" id="ARBA00023136"/>
    </source>
</evidence>
<evidence type="ECO:0000313" key="10">
    <source>
        <dbReference type="Proteomes" id="UP000016924"/>
    </source>
</evidence>
<keyword evidence="3 7" id="KW-1133">Transmembrane helix</keyword>
<dbReference type="PANTHER" id="PTHR33048:SF96">
    <property type="entry name" value="INTEGRAL MEMBRANE PROTEIN"/>
    <property type="match status" value="1"/>
</dbReference>
<keyword evidence="4 7" id="KW-0472">Membrane</keyword>
<dbReference type="STRING" id="1168221.R7Z0E9"/>
<feature type="transmembrane region" description="Helical" evidence="7">
    <location>
        <begin position="201"/>
        <end position="221"/>
    </location>
</feature>
<evidence type="ECO:0000256" key="1">
    <source>
        <dbReference type="ARBA" id="ARBA00004141"/>
    </source>
</evidence>
<keyword evidence="2 7" id="KW-0812">Transmembrane</keyword>
<feature type="domain" description="Rhodopsin" evidence="8">
    <location>
        <begin position="25"/>
        <end position="265"/>
    </location>
</feature>
<dbReference type="OrthoDB" id="3923077at2759"/>
<feature type="transmembrane region" description="Helical" evidence="7">
    <location>
        <begin position="41"/>
        <end position="64"/>
    </location>
</feature>
<dbReference type="InterPro" id="IPR052337">
    <property type="entry name" value="SAT4-like"/>
</dbReference>
<feature type="transmembrane region" description="Helical" evidence="7">
    <location>
        <begin position="6"/>
        <end position="29"/>
    </location>
</feature>
<dbReference type="RefSeq" id="XP_007782875.1">
    <property type="nucleotide sequence ID" value="XM_007784685.1"/>
</dbReference>
<dbReference type="InterPro" id="IPR049326">
    <property type="entry name" value="Rhodopsin_dom_fungi"/>
</dbReference>
<evidence type="ECO:0000256" key="3">
    <source>
        <dbReference type="ARBA" id="ARBA00022989"/>
    </source>
</evidence>
<dbReference type="Proteomes" id="UP000016924">
    <property type="component" value="Unassembled WGS sequence"/>
</dbReference>
<dbReference type="GeneID" id="19904237"/>
<proteinExistence type="inferred from homology"/>
<dbReference type="HOGENOM" id="CLU_028200_3_4_1"/>
<keyword evidence="10" id="KW-1185">Reference proteome</keyword>
<dbReference type="EMBL" id="JH767588">
    <property type="protein sequence ID" value="EON67558.1"/>
    <property type="molecule type" value="Genomic_DNA"/>
</dbReference>
<feature type="transmembrane region" description="Helical" evidence="7">
    <location>
        <begin position="84"/>
        <end position="108"/>
    </location>
</feature>
<name>R7Z0E9_CONA1</name>
<feature type="compositionally biased region" description="Basic and acidic residues" evidence="6">
    <location>
        <begin position="288"/>
        <end position="304"/>
    </location>
</feature>
<gene>
    <name evidence="9" type="ORF">W97_06926</name>
</gene>
<comment type="similarity">
    <text evidence="5">Belongs to the SAT4 family.</text>
</comment>
<evidence type="ECO:0000256" key="2">
    <source>
        <dbReference type="ARBA" id="ARBA00022692"/>
    </source>
</evidence>
<evidence type="ECO:0000256" key="6">
    <source>
        <dbReference type="SAM" id="MobiDB-lite"/>
    </source>
</evidence>
<protein>
    <recommendedName>
        <fullName evidence="8">Rhodopsin domain-containing protein</fullName>
    </recommendedName>
</protein>
<dbReference type="GO" id="GO:0016020">
    <property type="term" value="C:membrane"/>
    <property type="evidence" value="ECO:0007669"/>
    <property type="project" value="UniProtKB-SubCell"/>
</dbReference>
<feature type="region of interest" description="Disordered" evidence="6">
    <location>
        <begin position="367"/>
        <end position="391"/>
    </location>
</feature>